<dbReference type="GeneTree" id="ENSGT00940000160436"/>
<sequence length="138" mass="14995">TGKKKVEVYSTVNMKATEASYLVSLRIAKAGKLHNIGEKLLLPAAKDMCTVMIGEKAASQLDMVPLSNDTVSRRIVEMAADVKEQLLGSVCQSPCFCPFPTRATDKELFKLLNSFVQDTGLDWGRCCGICSDGARSMT</sequence>
<proteinExistence type="predicted"/>
<evidence type="ECO:0000313" key="2">
    <source>
        <dbReference type="Proteomes" id="UP000008672"/>
    </source>
</evidence>
<dbReference type="EMBL" id="AFYH01134552">
    <property type="status" value="NOT_ANNOTATED_CDS"/>
    <property type="molecule type" value="Genomic_DNA"/>
</dbReference>
<dbReference type="PANTHER" id="PTHR45913:SF19">
    <property type="entry name" value="LOW QUALITY PROTEIN: ZINC FINGER BED DOMAIN-CONTAINING PROTEIN 5-LIKE"/>
    <property type="match status" value="1"/>
</dbReference>
<protein>
    <recommendedName>
        <fullName evidence="3">DUF4371 domain-containing protein</fullName>
    </recommendedName>
</protein>
<dbReference type="InParanoid" id="H3AJW5"/>
<dbReference type="PANTHER" id="PTHR45913">
    <property type="entry name" value="EPM2A-INTERACTING PROTEIN 1"/>
    <property type="match status" value="1"/>
</dbReference>
<dbReference type="Bgee" id="ENSLACG00000008758">
    <property type="expression patterns" value="Expressed in muscle tissue and 6 other cell types or tissues"/>
</dbReference>
<dbReference type="Ensembl" id="ENSLACT00000010013.1">
    <property type="protein sequence ID" value="ENSLACP00000009936.1"/>
    <property type="gene ID" value="ENSLACG00000008758.1"/>
</dbReference>
<reference evidence="1" key="3">
    <citation type="submission" date="2025-09" db="UniProtKB">
        <authorList>
            <consortium name="Ensembl"/>
        </authorList>
    </citation>
    <scope>IDENTIFICATION</scope>
</reference>
<name>H3AJW5_LATCH</name>
<dbReference type="eggNOG" id="ENOG502STDC">
    <property type="taxonomic scope" value="Eukaryota"/>
</dbReference>
<evidence type="ECO:0008006" key="3">
    <source>
        <dbReference type="Google" id="ProtNLM"/>
    </source>
</evidence>
<dbReference type="HOGENOM" id="CLU_1859786_0_0_1"/>
<reference evidence="1" key="2">
    <citation type="submission" date="2025-08" db="UniProtKB">
        <authorList>
            <consortium name="Ensembl"/>
        </authorList>
    </citation>
    <scope>IDENTIFICATION</scope>
</reference>
<dbReference type="OMA" id="CENCVGK"/>
<dbReference type="Proteomes" id="UP000008672">
    <property type="component" value="Unassembled WGS sequence"/>
</dbReference>
<reference evidence="2" key="1">
    <citation type="submission" date="2011-08" db="EMBL/GenBank/DDBJ databases">
        <title>The draft genome of Latimeria chalumnae.</title>
        <authorList>
            <person name="Di Palma F."/>
            <person name="Alfoldi J."/>
            <person name="Johnson J."/>
            <person name="Berlin A."/>
            <person name="Gnerre S."/>
            <person name="Jaffe D."/>
            <person name="MacCallum I."/>
            <person name="Young S."/>
            <person name="Walker B.J."/>
            <person name="Lander E."/>
            <person name="Lindblad-Toh K."/>
        </authorList>
    </citation>
    <scope>NUCLEOTIDE SEQUENCE [LARGE SCALE GENOMIC DNA]</scope>
    <source>
        <strain evidence="2">Wild caught</strain>
    </source>
</reference>
<keyword evidence="2" id="KW-1185">Reference proteome</keyword>
<organism evidence="1 2">
    <name type="scientific">Latimeria chalumnae</name>
    <name type="common">Coelacanth</name>
    <dbReference type="NCBI Taxonomy" id="7897"/>
    <lineage>
        <taxon>Eukaryota</taxon>
        <taxon>Metazoa</taxon>
        <taxon>Chordata</taxon>
        <taxon>Craniata</taxon>
        <taxon>Vertebrata</taxon>
        <taxon>Euteleostomi</taxon>
        <taxon>Coelacanthiformes</taxon>
        <taxon>Coelacanthidae</taxon>
        <taxon>Latimeria</taxon>
    </lineage>
</organism>
<accession>H3AJW5</accession>
<dbReference type="AlphaFoldDB" id="H3AJW5"/>
<evidence type="ECO:0000313" key="1">
    <source>
        <dbReference type="Ensembl" id="ENSLACP00000009936.1"/>
    </source>
</evidence>